<dbReference type="RefSeq" id="WP_183548183.1">
    <property type="nucleotide sequence ID" value="NZ_BMQT01000010.1"/>
</dbReference>
<name>A0A7W5A779_9ACTN</name>
<sequence>MSTSYDVRIWNIETLTGKRGTTYRVRWVVGRNTPFPRTFTTKRLAESFRSDLISAARKGEAFDIASGLPQSMMPRAASPDWLTFAMGYIDIKWPDFSPNHRKSTADGLVTITLAMVKDDETPPNEAVLRKALRTWAFNTRARATNPEPPEEFQDAIAWISKRVRLVEDLADTATTRQVLLAISLKLDGRPAAAKTTNRKRAALSSAIGYAVELGHLDSNPLQRVKVKRARDVEELDTRVVVNHRQAKRLLAAVRASEPELEAFIACIYYGAMRPAEVRDLRRQDLTLPETGWGEALLAGSYQDPGKDWTDDGELGEERGLKHRARKSTRPVPLPPPLVELLRRHLDTYETGPDGRLFVTRVGKWGHTLPKSLSRPVPLSAVGRVMKNARVEAFTEDEQQSPLARRAYDLRHAAVSTWLAAGTPPPLVAKWAGHSVSVLLTVYAHAVDGQEEAARKRIEQALADDDEAA</sequence>
<dbReference type="InterPro" id="IPR013762">
    <property type="entry name" value="Integrase-like_cat_sf"/>
</dbReference>
<dbReference type="Gene3D" id="1.10.443.10">
    <property type="entry name" value="Intergrase catalytic core"/>
    <property type="match status" value="1"/>
</dbReference>
<feature type="domain" description="Tyr recombinase" evidence="4">
    <location>
        <begin position="234"/>
        <end position="456"/>
    </location>
</feature>
<dbReference type="PANTHER" id="PTHR30349">
    <property type="entry name" value="PHAGE INTEGRASE-RELATED"/>
    <property type="match status" value="1"/>
</dbReference>
<dbReference type="PROSITE" id="PS51898">
    <property type="entry name" value="TYR_RECOMBINASE"/>
    <property type="match status" value="1"/>
</dbReference>
<dbReference type="GO" id="GO:0015074">
    <property type="term" value="P:DNA integration"/>
    <property type="evidence" value="ECO:0007669"/>
    <property type="project" value="InterPro"/>
</dbReference>
<keyword evidence="3" id="KW-0233">DNA recombination</keyword>
<evidence type="ECO:0000256" key="2">
    <source>
        <dbReference type="ARBA" id="ARBA00023125"/>
    </source>
</evidence>
<keyword evidence="2" id="KW-0238">DNA-binding</keyword>
<organism evidence="5 6">
    <name type="scientific">Nocardioides albus</name>
    <dbReference type="NCBI Taxonomy" id="1841"/>
    <lineage>
        <taxon>Bacteria</taxon>
        <taxon>Bacillati</taxon>
        <taxon>Actinomycetota</taxon>
        <taxon>Actinomycetes</taxon>
        <taxon>Propionibacteriales</taxon>
        <taxon>Nocardioidaceae</taxon>
        <taxon>Nocardioides</taxon>
    </lineage>
</organism>
<evidence type="ECO:0000259" key="4">
    <source>
        <dbReference type="PROSITE" id="PS51898"/>
    </source>
</evidence>
<evidence type="ECO:0000313" key="5">
    <source>
        <dbReference type="EMBL" id="MBB3090798.1"/>
    </source>
</evidence>
<comment type="similarity">
    <text evidence="1">Belongs to the 'phage' integrase family.</text>
</comment>
<dbReference type="AlphaFoldDB" id="A0A7W5A779"/>
<dbReference type="SUPFAM" id="SSF56349">
    <property type="entry name" value="DNA breaking-rejoining enzymes"/>
    <property type="match status" value="1"/>
</dbReference>
<dbReference type="InterPro" id="IPR011010">
    <property type="entry name" value="DNA_brk_join_enz"/>
</dbReference>
<dbReference type="Gene3D" id="1.10.150.130">
    <property type="match status" value="1"/>
</dbReference>
<evidence type="ECO:0000256" key="3">
    <source>
        <dbReference type="ARBA" id="ARBA00023172"/>
    </source>
</evidence>
<dbReference type="GO" id="GO:0006310">
    <property type="term" value="P:DNA recombination"/>
    <property type="evidence" value="ECO:0007669"/>
    <property type="project" value="UniProtKB-KW"/>
</dbReference>
<proteinExistence type="inferred from homology"/>
<evidence type="ECO:0000256" key="1">
    <source>
        <dbReference type="ARBA" id="ARBA00008857"/>
    </source>
</evidence>
<dbReference type="InterPro" id="IPR050090">
    <property type="entry name" value="Tyrosine_recombinase_XerCD"/>
</dbReference>
<dbReference type="GO" id="GO:0003677">
    <property type="term" value="F:DNA binding"/>
    <property type="evidence" value="ECO:0007669"/>
    <property type="project" value="UniProtKB-KW"/>
</dbReference>
<dbReference type="Pfam" id="PF00589">
    <property type="entry name" value="Phage_integrase"/>
    <property type="match status" value="1"/>
</dbReference>
<accession>A0A7W5A779</accession>
<dbReference type="Proteomes" id="UP000577707">
    <property type="component" value="Unassembled WGS sequence"/>
</dbReference>
<evidence type="ECO:0000313" key="6">
    <source>
        <dbReference type="Proteomes" id="UP000577707"/>
    </source>
</evidence>
<dbReference type="EMBL" id="JACHXG010000008">
    <property type="protein sequence ID" value="MBB3090798.1"/>
    <property type="molecule type" value="Genomic_DNA"/>
</dbReference>
<dbReference type="PANTHER" id="PTHR30349:SF64">
    <property type="entry name" value="PROPHAGE INTEGRASE INTD-RELATED"/>
    <property type="match status" value="1"/>
</dbReference>
<dbReference type="InterPro" id="IPR010998">
    <property type="entry name" value="Integrase_recombinase_N"/>
</dbReference>
<reference evidence="5 6" key="1">
    <citation type="submission" date="2020-08" db="EMBL/GenBank/DDBJ databases">
        <title>Genomic Encyclopedia of Type Strains, Phase III (KMG-III): the genomes of soil and plant-associated and newly described type strains.</title>
        <authorList>
            <person name="Whitman W."/>
        </authorList>
    </citation>
    <scope>NUCLEOTIDE SEQUENCE [LARGE SCALE GENOMIC DNA]</scope>
    <source>
        <strain evidence="5 6">CECT 3302</strain>
    </source>
</reference>
<dbReference type="InterPro" id="IPR002104">
    <property type="entry name" value="Integrase_catalytic"/>
</dbReference>
<comment type="caution">
    <text evidence="5">The sequence shown here is derived from an EMBL/GenBank/DDBJ whole genome shotgun (WGS) entry which is preliminary data.</text>
</comment>
<protein>
    <submittedName>
        <fullName evidence="5">Integrase</fullName>
    </submittedName>
</protein>
<keyword evidence="6" id="KW-1185">Reference proteome</keyword>
<gene>
    <name evidence="5" type="ORF">FHS12_003760</name>
</gene>